<evidence type="ECO:0000313" key="1">
    <source>
        <dbReference type="EMBL" id="SDR74504.1"/>
    </source>
</evidence>
<dbReference type="InterPro" id="IPR011044">
    <property type="entry name" value="Quino_amine_DH_bsu"/>
</dbReference>
<gene>
    <name evidence="1" type="ORF">SAMN05216221_0183</name>
</gene>
<dbReference type="STRING" id="1392877.SAMN05216221_0183"/>
<dbReference type="EMBL" id="LT629751">
    <property type="protein sequence ID" value="SDR74504.1"/>
    <property type="molecule type" value="Genomic_DNA"/>
</dbReference>
<dbReference type="PROSITE" id="PS51318">
    <property type="entry name" value="TAT"/>
    <property type="match status" value="1"/>
</dbReference>
<dbReference type="InterPro" id="IPR006311">
    <property type="entry name" value="TAT_signal"/>
</dbReference>
<evidence type="ECO:0000313" key="2">
    <source>
        <dbReference type="Proteomes" id="UP000243359"/>
    </source>
</evidence>
<dbReference type="InterPro" id="IPR008311">
    <property type="entry name" value="UCP028101"/>
</dbReference>
<dbReference type="OrthoDB" id="5624218at2"/>
<dbReference type="InterPro" id="IPR015943">
    <property type="entry name" value="WD40/YVTN_repeat-like_dom_sf"/>
</dbReference>
<evidence type="ECO:0008006" key="3">
    <source>
        <dbReference type="Google" id="ProtNLM"/>
    </source>
</evidence>
<accession>A0A1H1LIV4</accession>
<proteinExistence type="predicted"/>
<name>A0A1H1LIV4_9PSED</name>
<keyword evidence="2" id="KW-1185">Reference proteome</keyword>
<dbReference type="PIRSF" id="PIRSF028101">
    <property type="entry name" value="UCP028101"/>
    <property type="match status" value="1"/>
</dbReference>
<sequence>MQRRTFLGLGGALLAASALGGWTLGRSADQTPLLLSARNDADGRHYAVGYRLDGHQQFATAVAERCHDVVPHPSLPLALFVGRRPSRESYLIDTRDGRLLQTVASPADRHFYGHAVFHRGGELLYSTENDTREPGRGVIGVWRLNNGARLVREGELSTHGIGPHQLLWLPDGETLVVANGGIRTEADSREKMNLDAMEPSLVLLRRDGTLLSKEQLPDRMNSVRHLAVASDGTVVSGQQYEGDPRGAAPLVAIKRPGQPFQPFPLGEAQRLAMHQYTASVAINSALRLLAITAPRGNRLFIWDLDSAAVRLDAPLADCAGVAACAEGFVVSSGQSRCRLYDCRQTEIRMQALELPAALWDNHLRLA</sequence>
<dbReference type="Gene3D" id="2.130.10.10">
    <property type="entry name" value="YVTN repeat-like/Quinoprotein amine dehydrogenase"/>
    <property type="match status" value="1"/>
</dbReference>
<reference evidence="2" key="1">
    <citation type="submission" date="2016-10" db="EMBL/GenBank/DDBJ databases">
        <authorList>
            <person name="Varghese N."/>
            <person name="Submissions S."/>
        </authorList>
    </citation>
    <scope>NUCLEOTIDE SEQUENCE [LARGE SCALE GENOMIC DNA]</scope>
    <source>
        <strain evidence="2">KCTC 32247</strain>
    </source>
</reference>
<dbReference type="RefSeq" id="WP_090347180.1">
    <property type="nucleotide sequence ID" value="NZ_LT629751.1"/>
</dbReference>
<dbReference type="AlphaFoldDB" id="A0A1H1LIV4"/>
<dbReference type="Proteomes" id="UP000243359">
    <property type="component" value="Chromosome I"/>
</dbReference>
<dbReference type="Pfam" id="PF07433">
    <property type="entry name" value="DUF1513"/>
    <property type="match status" value="1"/>
</dbReference>
<dbReference type="SUPFAM" id="SSF50969">
    <property type="entry name" value="YVTN repeat-like/Quinoprotein amine dehydrogenase"/>
    <property type="match status" value="1"/>
</dbReference>
<protein>
    <recommendedName>
        <fullName evidence="3">DUF1513 domain-containing protein</fullName>
    </recommendedName>
</protein>
<organism evidence="1 2">
    <name type="scientific">Pseudomonas oryzae</name>
    <dbReference type="NCBI Taxonomy" id="1392877"/>
    <lineage>
        <taxon>Bacteria</taxon>
        <taxon>Pseudomonadati</taxon>
        <taxon>Pseudomonadota</taxon>
        <taxon>Gammaproteobacteria</taxon>
        <taxon>Pseudomonadales</taxon>
        <taxon>Pseudomonadaceae</taxon>
        <taxon>Pseudomonas</taxon>
    </lineage>
</organism>